<keyword evidence="3" id="KW-0408">Iron</keyword>
<name>A0A8J3XPF9_9ACTN</name>
<dbReference type="Gene3D" id="3.40.5.90">
    <property type="entry name" value="CDGSH iron-sulfur domain, mitoNEET-type"/>
    <property type="match status" value="2"/>
</dbReference>
<protein>
    <recommendedName>
        <fullName evidence="6">Iron-binding zinc finger CDGSH type domain-containing protein</fullName>
    </recommendedName>
</protein>
<evidence type="ECO:0000256" key="4">
    <source>
        <dbReference type="ARBA" id="ARBA00023014"/>
    </source>
</evidence>
<evidence type="ECO:0000259" key="6">
    <source>
        <dbReference type="SMART" id="SM00704"/>
    </source>
</evidence>
<dbReference type="GO" id="GO:0046872">
    <property type="term" value="F:metal ion binding"/>
    <property type="evidence" value="ECO:0007669"/>
    <property type="project" value="UniProtKB-KW"/>
</dbReference>
<dbReference type="PANTHER" id="PTHR34400:SF4">
    <property type="entry name" value="MEMBRANE PROTEIN"/>
    <property type="match status" value="1"/>
</dbReference>
<proteinExistence type="predicted"/>
<dbReference type="Pfam" id="PF09360">
    <property type="entry name" value="zf-CDGSH"/>
    <property type="match status" value="2"/>
</dbReference>
<keyword evidence="1" id="KW-0001">2Fe-2S</keyword>
<evidence type="ECO:0000256" key="1">
    <source>
        <dbReference type="ARBA" id="ARBA00022714"/>
    </source>
</evidence>
<dbReference type="Gene3D" id="1.20.1260.10">
    <property type="match status" value="1"/>
</dbReference>
<dbReference type="EMBL" id="BOOQ01000024">
    <property type="protein sequence ID" value="GII47376.1"/>
    <property type="molecule type" value="Genomic_DNA"/>
</dbReference>
<gene>
    <name evidence="7" type="ORF">Psi02_38000</name>
</gene>
<dbReference type="Proteomes" id="UP000644610">
    <property type="component" value="Unassembled WGS sequence"/>
</dbReference>
<dbReference type="GO" id="GO:0051537">
    <property type="term" value="F:2 iron, 2 sulfur cluster binding"/>
    <property type="evidence" value="ECO:0007669"/>
    <property type="project" value="UniProtKB-KW"/>
</dbReference>
<evidence type="ECO:0000256" key="3">
    <source>
        <dbReference type="ARBA" id="ARBA00023004"/>
    </source>
</evidence>
<feature type="region of interest" description="Disordered" evidence="5">
    <location>
        <begin position="1"/>
        <end position="64"/>
    </location>
</feature>
<evidence type="ECO:0000256" key="2">
    <source>
        <dbReference type="ARBA" id="ARBA00022723"/>
    </source>
</evidence>
<reference evidence="7" key="1">
    <citation type="submission" date="2021-01" db="EMBL/GenBank/DDBJ databases">
        <title>Whole genome shotgun sequence of Planotetraspora silvatica NBRC 100141.</title>
        <authorList>
            <person name="Komaki H."/>
            <person name="Tamura T."/>
        </authorList>
    </citation>
    <scope>NUCLEOTIDE SEQUENCE</scope>
    <source>
        <strain evidence="7">NBRC 100141</strain>
    </source>
</reference>
<feature type="domain" description="Iron-binding zinc finger CDGSH type" evidence="6">
    <location>
        <begin position="447"/>
        <end position="482"/>
    </location>
</feature>
<dbReference type="InterPro" id="IPR018967">
    <property type="entry name" value="FeS-contain_CDGSH-typ"/>
</dbReference>
<feature type="domain" description="Iron-binding zinc finger CDGSH type" evidence="6">
    <location>
        <begin position="595"/>
        <end position="632"/>
    </location>
</feature>
<dbReference type="InterPro" id="IPR012347">
    <property type="entry name" value="Ferritin-like"/>
</dbReference>
<organism evidence="7 8">
    <name type="scientific">Planotetraspora silvatica</name>
    <dbReference type="NCBI Taxonomy" id="234614"/>
    <lineage>
        <taxon>Bacteria</taxon>
        <taxon>Bacillati</taxon>
        <taxon>Actinomycetota</taxon>
        <taxon>Actinomycetes</taxon>
        <taxon>Streptosporangiales</taxon>
        <taxon>Streptosporangiaceae</taxon>
        <taxon>Planotetraspora</taxon>
    </lineage>
</organism>
<dbReference type="PANTHER" id="PTHR34400">
    <property type="match status" value="1"/>
</dbReference>
<keyword evidence="8" id="KW-1185">Reference proteome</keyword>
<dbReference type="GO" id="GO:0005737">
    <property type="term" value="C:cytoplasm"/>
    <property type="evidence" value="ECO:0007669"/>
    <property type="project" value="UniProtKB-ARBA"/>
</dbReference>
<evidence type="ECO:0000256" key="5">
    <source>
        <dbReference type="SAM" id="MobiDB-lite"/>
    </source>
</evidence>
<dbReference type="AlphaFoldDB" id="A0A8J3XPF9"/>
<dbReference type="SMART" id="SM00704">
    <property type="entry name" value="ZnF_CDGSH"/>
    <property type="match status" value="2"/>
</dbReference>
<dbReference type="InterPro" id="IPR042216">
    <property type="entry name" value="MitoNEET_CISD"/>
</dbReference>
<keyword evidence="4" id="KW-0411">Iron-sulfur</keyword>
<comment type="caution">
    <text evidence="7">The sequence shown here is derived from an EMBL/GenBank/DDBJ whole genome shotgun (WGS) entry which is preliminary data.</text>
</comment>
<accession>A0A8J3XPF9</accession>
<evidence type="ECO:0000313" key="7">
    <source>
        <dbReference type="EMBL" id="GII47376.1"/>
    </source>
</evidence>
<sequence length="637" mass="69656">MVTQPPGLLRIHHGQTITVREKPEHPPGVRQAPVESAPPDSRGKTPESRHHMKQQQGSAVPGSSVRIDTLDGLREHLQWAIELEHATLPPYLCALYSLDPERNPEAVDVVGGVFVEEMLHLTLAANLLNAVGGRPRLDMPGMLPSHPRRLPHGDRSLELSLLPFGGEALEMFLRIERPAPPGAAAEGEDYETIGQFYDAIEQGLRHLCDRLGEREVFSGDPVRQVDAGHFRHTAGRLIAVTDLASALAALEEIVEQGEGTARGEVWDGDRDVCHPDRDEVGHFYRFQELKVGRRYRRGDTPQSGPTGEAICVDLDGIRPMRRNPRLADHAVGSAIRTAQEEFNHTYCAILHLLEQAFNGSPKLLAVATGTMFALKAQAQALMRMPDEGGATAGPTFEYVAPDLRRWSVGDSQRIVVLRDGPYIVYGGVPLRRKTKIVSTENNALTWKTGRPLKTEDTYALCRCGHSGSKPFCDGTHAVIGFDGTETAGVRPYKELQHVHDGVGISAQRVGELCIHAAFCIGRTRPIAEMLADTGDSDVRSDVMGRIDHCPSGSYSYALQRGGDVLEPDLPEAVSILEEEDGLASALWVTGGVPVLRADGQALETRNRMTLCRCGHSGNKPLCDGTHREIDFREETPG</sequence>
<dbReference type="Pfam" id="PF12902">
    <property type="entry name" value="Ferritin-like"/>
    <property type="match status" value="1"/>
</dbReference>
<keyword evidence="2" id="KW-0479">Metal-binding</keyword>
<dbReference type="InterPro" id="IPR026820">
    <property type="entry name" value="VioB/RebD_dom"/>
</dbReference>
<evidence type="ECO:0000313" key="8">
    <source>
        <dbReference type="Proteomes" id="UP000644610"/>
    </source>
</evidence>